<proteinExistence type="predicted"/>
<dbReference type="AlphaFoldDB" id="A0AAD7B4V5"/>
<evidence type="ECO:0000313" key="1">
    <source>
        <dbReference type="EMBL" id="KAJ7610827.1"/>
    </source>
</evidence>
<evidence type="ECO:0008006" key="3">
    <source>
        <dbReference type="Google" id="ProtNLM"/>
    </source>
</evidence>
<keyword evidence="2" id="KW-1185">Reference proteome</keyword>
<dbReference type="Gene3D" id="3.40.50.720">
    <property type="entry name" value="NAD(P)-binding Rossmann-like Domain"/>
    <property type="match status" value="1"/>
</dbReference>
<dbReference type="PANTHER" id="PTHR14097:SF8">
    <property type="entry name" value="NAD(P)-BINDING DOMAIN-CONTAINING PROTEIN"/>
    <property type="match status" value="1"/>
</dbReference>
<organism evidence="1 2">
    <name type="scientific">Roridomyces roridus</name>
    <dbReference type="NCBI Taxonomy" id="1738132"/>
    <lineage>
        <taxon>Eukaryota</taxon>
        <taxon>Fungi</taxon>
        <taxon>Dikarya</taxon>
        <taxon>Basidiomycota</taxon>
        <taxon>Agaricomycotina</taxon>
        <taxon>Agaricomycetes</taxon>
        <taxon>Agaricomycetidae</taxon>
        <taxon>Agaricales</taxon>
        <taxon>Marasmiineae</taxon>
        <taxon>Mycenaceae</taxon>
        <taxon>Roridomyces</taxon>
    </lineage>
</organism>
<dbReference type="PANTHER" id="PTHR14097">
    <property type="entry name" value="OXIDOREDUCTASE HTATIP2"/>
    <property type="match status" value="1"/>
</dbReference>
<name>A0AAD7B4V5_9AGAR</name>
<reference evidence="1" key="1">
    <citation type="submission" date="2023-03" db="EMBL/GenBank/DDBJ databases">
        <title>Massive genome expansion in bonnet fungi (Mycena s.s.) driven by repeated elements and novel gene families across ecological guilds.</title>
        <authorList>
            <consortium name="Lawrence Berkeley National Laboratory"/>
            <person name="Harder C.B."/>
            <person name="Miyauchi S."/>
            <person name="Viragh M."/>
            <person name="Kuo A."/>
            <person name="Thoen E."/>
            <person name="Andreopoulos B."/>
            <person name="Lu D."/>
            <person name="Skrede I."/>
            <person name="Drula E."/>
            <person name="Henrissat B."/>
            <person name="Morin E."/>
            <person name="Kohler A."/>
            <person name="Barry K."/>
            <person name="LaButti K."/>
            <person name="Morin E."/>
            <person name="Salamov A."/>
            <person name="Lipzen A."/>
            <person name="Mereny Z."/>
            <person name="Hegedus B."/>
            <person name="Baldrian P."/>
            <person name="Stursova M."/>
            <person name="Weitz H."/>
            <person name="Taylor A."/>
            <person name="Grigoriev I.V."/>
            <person name="Nagy L.G."/>
            <person name="Martin F."/>
            <person name="Kauserud H."/>
        </authorList>
    </citation>
    <scope>NUCLEOTIDE SEQUENCE</scope>
    <source>
        <strain evidence="1">9284</strain>
    </source>
</reference>
<dbReference type="Proteomes" id="UP001221142">
    <property type="component" value="Unassembled WGS sequence"/>
</dbReference>
<dbReference type="InterPro" id="IPR036291">
    <property type="entry name" value="NAD(P)-bd_dom_sf"/>
</dbReference>
<dbReference type="EMBL" id="JARKIF010000034">
    <property type="protein sequence ID" value="KAJ7610827.1"/>
    <property type="molecule type" value="Genomic_DNA"/>
</dbReference>
<sequence length="243" mass="25847">MHIILTGATGLIGSGTLRQCLSSPNITRVSILSRRQFALPDDLDSSKATIIVHEKYDEYPPSLLDMVKGADGCIWAQGISQSQVSKEEYIRITHDYPVAAAKAFSTLSDKGHFNFVYVSGEGADPTEKTWTLFGKIKGRTELALRTLSSSYSTLSVYNIRPGMVGAPATDSSFKGKVLKAAVPLLTSLTPSSYISPPDVVGKAAVLLVSGDGKPVPPGVGVEDEGRTLRCSGIRRLAGLSAEC</sequence>
<protein>
    <recommendedName>
        <fullName evidence="3">Nucleoside-diphosphate-sugar epimerase</fullName>
    </recommendedName>
</protein>
<gene>
    <name evidence="1" type="ORF">FB45DRAFT_993384</name>
</gene>
<dbReference type="SUPFAM" id="SSF51735">
    <property type="entry name" value="NAD(P)-binding Rossmann-fold domains"/>
    <property type="match status" value="1"/>
</dbReference>
<comment type="caution">
    <text evidence="1">The sequence shown here is derived from an EMBL/GenBank/DDBJ whole genome shotgun (WGS) entry which is preliminary data.</text>
</comment>
<evidence type="ECO:0000313" key="2">
    <source>
        <dbReference type="Proteomes" id="UP001221142"/>
    </source>
</evidence>
<accession>A0AAD7B4V5</accession>